<dbReference type="AlphaFoldDB" id="A0A2S2R8K0"/>
<dbReference type="PROSITE" id="PS51253">
    <property type="entry name" value="HTH_CENPB"/>
    <property type="match status" value="1"/>
</dbReference>
<dbReference type="OrthoDB" id="6626399at2759"/>
<gene>
    <name evidence="3" type="ORF">g.183370</name>
</gene>
<evidence type="ECO:0000313" key="3">
    <source>
        <dbReference type="EMBL" id="MBY86339.1"/>
    </source>
</evidence>
<evidence type="ECO:0000259" key="2">
    <source>
        <dbReference type="PROSITE" id="PS51253"/>
    </source>
</evidence>
<dbReference type="Pfam" id="PF03221">
    <property type="entry name" value="HTH_Tnp_Tc5"/>
    <property type="match status" value="1"/>
</dbReference>
<dbReference type="GO" id="GO:0003677">
    <property type="term" value="F:DNA binding"/>
    <property type="evidence" value="ECO:0007669"/>
    <property type="project" value="UniProtKB-KW"/>
</dbReference>
<feature type="domain" description="HTH CENPB-type" evidence="2">
    <location>
        <begin position="22"/>
        <end position="99"/>
    </location>
</feature>
<reference evidence="3" key="1">
    <citation type="submission" date="2018-04" db="EMBL/GenBank/DDBJ databases">
        <title>Transcriptome assembly of Sipha flava.</title>
        <authorList>
            <person name="Scully E.D."/>
            <person name="Geib S.M."/>
            <person name="Palmer N.A."/>
            <person name="Koch K."/>
            <person name="Bradshaw J."/>
            <person name="Heng-Moss T."/>
            <person name="Sarath G."/>
        </authorList>
    </citation>
    <scope>NUCLEOTIDE SEQUENCE</scope>
</reference>
<evidence type="ECO:0000256" key="1">
    <source>
        <dbReference type="ARBA" id="ARBA00023125"/>
    </source>
</evidence>
<sequence length="146" mass="16665">MYKDPRSTLRNKLSGKSPDSVHQVGLKAVLVKETEAKLVNWILTVAKMGFPINKLMLLDTVEKIVTSTKDSISTPFIDGRPGRKWFEGFMRQHSEISQKQSEYINKARGQITEAKIRGWFKETEDLLGPNSEILKDPTRVFNLDET</sequence>
<name>A0A2S2R8K0_9HEMI</name>
<proteinExistence type="predicted"/>
<accession>A0A2S2R8K0</accession>
<dbReference type="EMBL" id="GGMS01017136">
    <property type="protein sequence ID" value="MBY86339.1"/>
    <property type="molecule type" value="Transcribed_RNA"/>
</dbReference>
<keyword evidence="1" id="KW-0238">DNA-binding</keyword>
<organism evidence="3">
    <name type="scientific">Sipha flava</name>
    <name type="common">yellow sugarcane aphid</name>
    <dbReference type="NCBI Taxonomy" id="143950"/>
    <lineage>
        <taxon>Eukaryota</taxon>
        <taxon>Metazoa</taxon>
        <taxon>Ecdysozoa</taxon>
        <taxon>Arthropoda</taxon>
        <taxon>Hexapoda</taxon>
        <taxon>Insecta</taxon>
        <taxon>Pterygota</taxon>
        <taxon>Neoptera</taxon>
        <taxon>Paraneoptera</taxon>
        <taxon>Hemiptera</taxon>
        <taxon>Sternorrhyncha</taxon>
        <taxon>Aphidomorpha</taxon>
        <taxon>Aphidoidea</taxon>
        <taxon>Aphididae</taxon>
        <taxon>Sipha</taxon>
    </lineage>
</organism>
<protein>
    <recommendedName>
        <fullName evidence="2">HTH CENPB-type domain-containing protein</fullName>
    </recommendedName>
</protein>
<dbReference type="InterPro" id="IPR006600">
    <property type="entry name" value="HTH_CenpB_DNA-bd_dom"/>
</dbReference>